<dbReference type="AlphaFoldDB" id="A0A6A6CQZ2"/>
<keyword evidence="3" id="KW-1185">Reference proteome</keyword>
<evidence type="ECO:0000256" key="1">
    <source>
        <dbReference type="SAM" id="MobiDB-lite"/>
    </source>
</evidence>
<reference evidence="2" key="1">
    <citation type="journal article" date="2020" name="Stud. Mycol.">
        <title>101 Dothideomycetes genomes: a test case for predicting lifestyles and emergence of pathogens.</title>
        <authorList>
            <person name="Haridas S."/>
            <person name="Albert R."/>
            <person name="Binder M."/>
            <person name="Bloem J."/>
            <person name="Labutti K."/>
            <person name="Salamov A."/>
            <person name="Andreopoulos B."/>
            <person name="Baker S."/>
            <person name="Barry K."/>
            <person name="Bills G."/>
            <person name="Bluhm B."/>
            <person name="Cannon C."/>
            <person name="Castanera R."/>
            <person name="Culley D."/>
            <person name="Daum C."/>
            <person name="Ezra D."/>
            <person name="Gonzalez J."/>
            <person name="Henrissat B."/>
            <person name="Kuo A."/>
            <person name="Liang C."/>
            <person name="Lipzen A."/>
            <person name="Lutzoni F."/>
            <person name="Magnuson J."/>
            <person name="Mondo S."/>
            <person name="Nolan M."/>
            <person name="Ohm R."/>
            <person name="Pangilinan J."/>
            <person name="Park H.-J."/>
            <person name="Ramirez L."/>
            <person name="Alfaro M."/>
            <person name="Sun H."/>
            <person name="Tritt A."/>
            <person name="Yoshinaga Y."/>
            <person name="Zwiers L.-H."/>
            <person name="Turgeon B."/>
            <person name="Goodwin S."/>
            <person name="Spatafora J."/>
            <person name="Crous P."/>
            <person name="Grigoriev I."/>
        </authorList>
    </citation>
    <scope>NUCLEOTIDE SEQUENCE</scope>
    <source>
        <strain evidence="2">ATCC 36951</strain>
    </source>
</reference>
<protein>
    <submittedName>
        <fullName evidence="2">Uncharacterized protein</fullName>
    </submittedName>
</protein>
<name>A0A6A6CQZ2_ZASCE</name>
<dbReference type="EMBL" id="ML993587">
    <property type="protein sequence ID" value="KAF2169505.1"/>
    <property type="molecule type" value="Genomic_DNA"/>
</dbReference>
<organism evidence="2 3">
    <name type="scientific">Zasmidium cellare ATCC 36951</name>
    <dbReference type="NCBI Taxonomy" id="1080233"/>
    <lineage>
        <taxon>Eukaryota</taxon>
        <taxon>Fungi</taxon>
        <taxon>Dikarya</taxon>
        <taxon>Ascomycota</taxon>
        <taxon>Pezizomycotina</taxon>
        <taxon>Dothideomycetes</taxon>
        <taxon>Dothideomycetidae</taxon>
        <taxon>Mycosphaerellales</taxon>
        <taxon>Mycosphaerellaceae</taxon>
        <taxon>Zasmidium</taxon>
    </lineage>
</organism>
<proteinExistence type="predicted"/>
<evidence type="ECO:0000313" key="2">
    <source>
        <dbReference type="EMBL" id="KAF2169505.1"/>
    </source>
</evidence>
<sequence length="399" mass="44046">MAHEDCEALERMGAMPDHRAATAKLNEEDELSQVHILDDWSMPTQGNGQPVKVLGQMTSLVWTPDKETKRGGGIVADAPGMGKMVMTTGNTAVSNHRHSGTASPVETPHLVAVPAGLVQKTCDERSLVTGPDYNVFRYGRREGPLGKCNVWPTKALMYNKIDSQGHRQSPRIDPERRSARTATPRKLKISKAESAAPNLEGVSSEAKFGGDPIFETHYPNSRNKLQCAATQKAMNRSAILFDDIVLSQDYTSTYANTEGVEVAYTQNMARMKVKRVRLQFADGEFPYYLKAFRDTEKEINSHSASKMTIGNAFSEMSLEEHDTDLKIAEARPCYYLFHTYMAEIEKKMTDKAACINTIRAADARNLIRPPGEGGHGGAAVRDGRAIIFYEAGANHFSTE</sequence>
<feature type="region of interest" description="Disordered" evidence="1">
    <location>
        <begin position="161"/>
        <end position="203"/>
    </location>
</feature>
<gene>
    <name evidence="2" type="ORF">M409DRAFT_19920</name>
</gene>
<dbReference type="Proteomes" id="UP000799537">
    <property type="component" value="Unassembled WGS sequence"/>
</dbReference>
<evidence type="ECO:0000313" key="3">
    <source>
        <dbReference type="Proteomes" id="UP000799537"/>
    </source>
</evidence>
<dbReference type="GeneID" id="54558424"/>
<dbReference type="RefSeq" id="XP_033670394.1">
    <property type="nucleotide sequence ID" value="XM_033805152.1"/>
</dbReference>
<accession>A0A6A6CQZ2</accession>